<organism evidence="2 3">
    <name type="scientific">Planobispora siamensis</name>
    <dbReference type="NCBI Taxonomy" id="936338"/>
    <lineage>
        <taxon>Bacteria</taxon>
        <taxon>Bacillati</taxon>
        <taxon>Actinomycetota</taxon>
        <taxon>Actinomycetes</taxon>
        <taxon>Streptosporangiales</taxon>
        <taxon>Streptosporangiaceae</taxon>
        <taxon>Planobispora</taxon>
    </lineage>
</organism>
<dbReference type="AlphaFoldDB" id="A0A8J3SD66"/>
<feature type="region of interest" description="Disordered" evidence="1">
    <location>
        <begin position="73"/>
        <end position="101"/>
    </location>
</feature>
<evidence type="ECO:0000256" key="1">
    <source>
        <dbReference type="SAM" id="MobiDB-lite"/>
    </source>
</evidence>
<gene>
    <name evidence="2" type="ORF">Psi01_31310</name>
</gene>
<name>A0A8J3SD66_9ACTN</name>
<protein>
    <submittedName>
        <fullName evidence="2">Uncharacterized protein</fullName>
    </submittedName>
</protein>
<keyword evidence="3" id="KW-1185">Reference proteome</keyword>
<evidence type="ECO:0000313" key="3">
    <source>
        <dbReference type="Proteomes" id="UP000619788"/>
    </source>
</evidence>
<feature type="compositionally biased region" description="Basic and acidic residues" evidence="1">
    <location>
        <begin position="85"/>
        <end position="101"/>
    </location>
</feature>
<accession>A0A8J3SD66</accession>
<dbReference type="Proteomes" id="UP000619788">
    <property type="component" value="Unassembled WGS sequence"/>
</dbReference>
<proteinExistence type="predicted"/>
<sequence length="101" mass="11211">MVRAWAGAAVAASAPDVSVTAASRETMRRRRAVEPGGTGWDVFMKALLRERWRPRRPVRGTMTRRAWVTRTIGRGGRLLRGSGPRPRDARGSRRTREADGG</sequence>
<dbReference type="EMBL" id="BOOJ01000027">
    <property type="protein sequence ID" value="GIH92501.1"/>
    <property type="molecule type" value="Genomic_DNA"/>
</dbReference>
<comment type="caution">
    <text evidence="2">The sequence shown here is derived from an EMBL/GenBank/DDBJ whole genome shotgun (WGS) entry which is preliminary data.</text>
</comment>
<evidence type="ECO:0000313" key="2">
    <source>
        <dbReference type="EMBL" id="GIH92501.1"/>
    </source>
</evidence>
<reference evidence="2 3" key="1">
    <citation type="submission" date="2021-01" db="EMBL/GenBank/DDBJ databases">
        <title>Whole genome shotgun sequence of Planobispora siamensis NBRC 107568.</title>
        <authorList>
            <person name="Komaki H."/>
            <person name="Tamura T."/>
        </authorList>
    </citation>
    <scope>NUCLEOTIDE SEQUENCE [LARGE SCALE GENOMIC DNA]</scope>
    <source>
        <strain evidence="2 3">NBRC 107568</strain>
    </source>
</reference>